<name>A0A5C7FEM4_9BACT</name>
<dbReference type="InterPro" id="IPR042257">
    <property type="entry name" value="DGOK_C"/>
</dbReference>
<keyword evidence="2" id="KW-0808">Transferase</keyword>
<feature type="compositionally biased region" description="Low complexity" evidence="1">
    <location>
        <begin position="82"/>
        <end position="104"/>
    </location>
</feature>
<dbReference type="OrthoDB" id="256574at2"/>
<keyword evidence="2" id="KW-0418">Kinase</keyword>
<comment type="caution">
    <text evidence="2">The sequence shown here is derived from an EMBL/GenBank/DDBJ whole genome shotgun (WGS) entry which is preliminary data.</text>
</comment>
<dbReference type="Gene3D" id="3.30.420.300">
    <property type="entry name" value="2-keto-3-deoxy-galactonokinase, substrate binding domain"/>
    <property type="match status" value="1"/>
</dbReference>
<dbReference type="GO" id="GO:0008671">
    <property type="term" value="F:2-dehydro-3-deoxygalactonokinase activity"/>
    <property type="evidence" value="ECO:0007669"/>
    <property type="project" value="InterPro"/>
</dbReference>
<dbReference type="GO" id="GO:0034194">
    <property type="term" value="P:D-galactonate catabolic process"/>
    <property type="evidence" value="ECO:0007669"/>
    <property type="project" value="InterPro"/>
</dbReference>
<organism evidence="2 3">
    <name type="scientific">Neolewinella aurantiaca</name>
    <dbReference type="NCBI Taxonomy" id="2602767"/>
    <lineage>
        <taxon>Bacteria</taxon>
        <taxon>Pseudomonadati</taxon>
        <taxon>Bacteroidota</taxon>
        <taxon>Saprospiria</taxon>
        <taxon>Saprospirales</taxon>
        <taxon>Lewinellaceae</taxon>
        <taxon>Neolewinella</taxon>
    </lineage>
</organism>
<reference evidence="2 3" key="1">
    <citation type="submission" date="2019-08" db="EMBL/GenBank/DDBJ databases">
        <title>Lewinella sp. strain SSH13 Genome sequencing and assembly.</title>
        <authorList>
            <person name="Kim I."/>
        </authorList>
    </citation>
    <scope>NUCLEOTIDE SEQUENCE [LARGE SCALE GENOMIC DNA]</scope>
    <source>
        <strain evidence="2 3">SSH13</strain>
    </source>
</reference>
<dbReference type="Gene3D" id="3.30.420.310">
    <property type="entry name" value="2-keto-3-deoxy-galactonokinase, C-terminal domain"/>
    <property type="match status" value="1"/>
</dbReference>
<evidence type="ECO:0000256" key="1">
    <source>
        <dbReference type="SAM" id="MobiDB-lite"/>
    </source>
</evidence>
<protein>
    <submittedName>
        <fullName evidence="2">2-dehydro-3-deoxygalactonokinase</fullName>
    </submittedName>
</protein>
<feature type="region of interest" description="Disordered" evidence="1">
    <location>
        <begin position="78"/>
        <end position="111"/>
    </location>
</feature>
<dbReference type="AlphaFoldDB" id="A0A5C7FEM4"/>
<keyword evidence="3" id="KW-1185">Reference proteome</keyword>
<dbReference type="Proteomes" id="UP000321907">
    <property type="component" value="Unassembled WGS sequence"/>
</dbReference>
<evidence type="ECO:0000313" key="2">
    <source>
        <dbReference type="EMBL" id="TXF87973.1"/>
    </source>
</evidence>
<accession>A0A5C7FEM4</accession>
<gene>
    <name evidence="2" type="ORF">FUA23_16565</name>
</gene>
<dbReference type="Pfam" id="PF05035">
    <property type="entry name" value="DGOK"/>
    <property type="match status" value="1"/>
</dbReference>
<dbReference type="InterPro" id="IPR042258">
    <property type="entry name" value="DGOK_N"/>
</dbReference>
<sequence>MNTPKHFISSDWGTSNFRLRVVVTNTLEIVAEHTSGLGIRELNERFEQSGEGNRLAFYSAYLQTQLAELRSLSVVPDTPARTTCSAPPTAGGTGANTTRETTPPGRSTGGAEKELNAQLPVVISGMASANIGMYELPYATLPITATARNFVTKGLTLHPCQHLRLISGVQSENGMMRGEETQALGLLPLMAGEGDGTLLLPGTHSKHLSFVGDAFTGFASYMTGELFEIISRRSILANSVASGAWNERTGACFRQAVLTGCKDGFSSHLFAVRAGHVLRETDPTDNFYRLSGLLIGDELSHLPNNTKGKIYLAGSGPLLRLYRYALEILGFGERLTVYADEALEAALLAGQREILLRKQ</sequence>
<proteinExistence type="predicted"/>
<evidence type="ECO:0000313" key="3">
    <source>
        <dbReference type="Proteomes" id="UP000321907"/>
    </source>
</evidence>
<dbReference type="InterPro" id="IPR007729">
    <property type="entry name" value="DGOK"/>
</dbReference>
<dbReference type="RefSeq" id="WP_147931882.1">
    <property type="nucleotide sequence ID" value="NZ_VOXD01000028.1"/>
</dbReference>
<dbReference type="EMBL" id="VOXD01000028">
    <property type="protein sequence ID" value="TXF87973.1"/>
    <property type="molecule type" value="Genomic_DNA"/>
</dbReference>